<evidence type="ECO:0000313" key="1">
    <source>
        <dbReference type="EMBL" id="KAL1603812.1"/>
    </source>
</evidence>
<dbReference type="Proteomes" id="UP001521785">
    <property type="component" value="Unassembled WGS sequence"/>
</dbReference>
<evidence type="ECO:0000313" key="2">
    <source>
        <dbReference type="Proteomes" id="UP001521785"/>
    </source>
</evidence>
<proteinExistence type="predicted"/>
<organism evidence="1 2">
    <name type="scientific">Paraconiothyrium brasiliense</name>
    <dbReference type="NCBI Taxonomy" id="300254"/>
    <lineage>
        <taxon>Eukaryota</taxon>
        <taxon>Fungi</taxon>
        <taxon>Dikarya</taxon>
        <taxon>Ascomycota</taxon>
        <taxon>Pezizomycotina</taxon>
        <taxon>Dothideomycetes</taxon>
        <taxon>Pleosporomycetidae</taxon>
        <taxon>Pleosporales</taxon>
        <taxon>Massarineae</taxon>
        <taxon>Didymosphaeriaceae</taxon>
        <taxon>Paraconiothyrium</taxon>
    </lineage>
</organism>
<reference evidence="1 2" key="1">
    <citation type="submission" date="2024-02" db="EMBL/GenBank/DDBJ databases">
        <title>De novo assembly and annotation of 12 fungi associated with fruit tree decline syndrome in Ontario, Canada.</title>
        <authorList>
            <person name="Sulman M."/>
            <person name="Ellouze W."/>
            <person name="Ilyukhin E."/>
        </authorList>
    </citation>
    <scope>NUCLEOTIDE SEQUENCE [LARGE SCALE GENOMIC DNA]</scope>
    <source>
        <strain evidence="1 2">M42-189</strain>
    </source>
</reference>
<name>A0ABR3RHH1_9PLEO</name>
<keyword evidence="2" id="KW-1185">Reference proteome</keyword>
<comment type="caution">
    <text evidence="1">The sequence shown here is derived from an EMBL/GenBank/DDBJ whole genome shotgun (WGS) entry which is preliminary data.</text>
</comment>
<sequence>MRKRTLSTTITTISNHQSLPQYLRTPHSRHTSLTDYPIDFTPTNQASKMRFTIATFLTLSLAPLTLADFNIDLYTSTDCTGDKIGTWTGPEGDGPDTSGSYEWTGHLGSVNINHLGQWNTQLNTNVHCLATSITCCQYAPDCRDGVNLPSSGCYKVDEDITGLGMTFTVCDSACIDTGYKRAARLFGGH</sequence>
<protein>
    <submittedName>
        <fullName evidence="1">Uncharacterized protein</fullName>
    </submittedName>
</protein>
<gene>
    <name evidence="1" type="ORF">SLS60_005403</name>
</gene>
<dbReference type="EMBL" id="JAKJXO020000006">
    <property type="protein sequence ID" value="KAL1603812.1"/>
    <property type="molecule type" value="Genomic_DNA"/>
</dbReference>
<accession>A0ABR3RHH1</accession>